<protein>
    <submittedName>
        <fullName evidence="2">DUF3192 domain-containing protein</fullName>
    </submittedName>
</protein>
<keyword evidence="1" id="KW-0732">Signal</keyword>
<proteinExistence type="predicted"/>
<dbReference type="PROSITE" id="PS51257">
    <property type="entry name" value="PROKAR_LIPOPROTEIN"/>
    <property type="match status" value="1"/>
</dbReference>
<dbReference type="Proteomes" id="UP000291106">
    <property type="component" value="Chromosome"/>
</dbReference>
<evidence type="ECO:0000313" key="3">
    <source>
        <dbReference type="Proteomes" id="UP000291106"/>
    </source>
</evidence>
<dbReference type="OrthoDB" id="6399368at2"/>
<dbReference type="Gene3D" id="3.30.1450.10">
    <property type="match status" value="1"/>
</dbReference>
<reference evidence="2 3" key="1">
    <citation type="submission" date="2019-02" db="EMBL/GenBank/DDBJ databases">
        <title>Shewanella sp. D4-2 isolated from Dokdo Island.</title>
        <authorList>
            <person name="Baek K."/>
        </authorList>
    </citation>
    <scope>NUCLEOTIDE SEQUENCE [LARGE SCALE GENOMIC DNA]</scope>
    <source>
        <strain evidence="2 3">D4-2</strain>
    </source>
</reference>
<dbReference type="RefSeq" id="WP_130601775.1">
    <property type="nucleotide sequence ID" value="NZ_CP036200.1"/>
</dbReference>
<sequence length="126" mass="14023">MKSKLLASIIIATTTLGLSGCVLNVGDHKSAKNHDYWEVQQEKNRANLTKLSMGMTKEQVLVIMGTADFTEAYLSNDGDAKQEVQVYFYRTQWTKGDGKTTKDECTPVVLRDNALVGWGDSAYKQI</sequence>
<evidence type="ECO:0000256" key="1">
    <source>
        <dbReference type="ARBA" id="ARBA00022729"/>
    </source>
</evidence>
<dbReference type="Pfam" id="PF11399">
    <property type="entry name" value="DUF3192"/>
    <property type="match status" value="1"/>
</dbReference>
<dbReference type="KEGG" id="smai:EXU30_16255"/>
<dbReference type="EMBL" id="CP036200">
    <property type="protein sequence ID" value="QBF84051.1"/>
    <property type="molecule type" value="Genomic_DNA"/>
</dbReference>
<name>A0A411PKK7_9GAMM</name>
<accession>A0A411PKK7</accession>
<dbReference type="InterPro" id="IPR021534">
    <property type="entry name" value="DUF3192"/>
</dbReference>
<organism evidence="2 3">
    <name type="scientific">Shewanella maritima</name>
    <dbReference type="NCBI Taxonomy" id="2520507"/>
    <lineage>
        <taxon>Bacteria</taxon>
        <taxon>Pseudomonadati</taxon>
        <taxon>Pseudomonadota</taxon>
        <taxon>Gammaproteobacteria</taxon>
        <taxon>Alteromonadales</taxon>
        <taxon>Shewanellaceae</taxon>
        <taxon>Shewanella</taxon>
    </lineage>
</organism>
<dbReference type="AlphaFoldDB" id="A0A411PKK7"/>
<dbReference type="InterPro" id="IPR037873">
    <property type="entry name" value="BamE-like"/>
</dbReference>
<evidence type="ECO:0000313" key="2">
    <source>
        <dbReference type="EMBL" id="QBF84051.1"/>
    </source>
</evidence>
<gene>
    <name evidence="2" type="ORF">EXU30_16255</name>
</gene>
<keyword evidence="3" id="KW-1185">Reference proteome</keyword>